<dbReference type="PANTHER" id="PTHR22911">
    <property type="entry name" value="ACYL-MALONYL CONDENSING ENZYME-RELATED"/>
    <property type="match status" value="1"/>
</dbReference>
<dbReference type="SUPFAM" id="SSF103481">
    <property type="entry name" value="Multidrug resistance efflux transporter EmrE"/>
    <property type="match status" value="2"/>
</dbReference>
<accession>A0A139SRZ0</accession>
<evidence type="ECO:0000313" key="4">
    <source>
        <dbReference type="Proteomes" id="UP000072660"/>
    </source>
</evidence>
<feature type="transmembrane region" description="Helical" evidence="1">
    <location>
        <begin position="120"/>
        <end position="137"/>
    </location>
</feature>
<dbReference type="EMBL" id="LSZO01000166">
    <property type="protein sequence ID" value="KXU37292.1"/>
    <property type="molecule type" value="Genomic_DNA"/>
</dbReference>
<dbReference type="PANTHER" id="PTHR22911:SF137">
    <property type="entry name" value="SOLUTE CARRIER FAMILY 35 MEMBER G2-RELATED"/>
    <property type="match status" value="1"/>
</dbReference>
<dbReference type="AlphaFoldDB" id="A0A139SRZ0"/>
<name>A0A139SRZ0_9GAMM</name>
<dbReference type="OrthoDB" id="9150437at2"/>
<proteinExistence type="predicted"/>
<feature type="transmembrane region" description="Helical" evidence="1">
    <location>
        <begin position="32"/>
        <end position="54"/>
    </location>
</feature>
<feature type="transmembrane region" description="Helical" evidence="1">
    <location>
        <begin position="205"/>
        <end position="224"/>
    </location>
</feature>
<feature type="transmembrane region" description="Helical" evidence="1">
    <location>
        <begin position="180"/>
        <end position="199"/>
    </location>
</feature>
<dbReference type="Pfam" id="PF00892">
    <property type="entry name" value="EamA"/>
    <property type="match status" value="2"/>
</dbReference>
<keyword evidence="1" id="KW-0472">Membrane</keyword>
<gene>
    <name evidence="3" type="ORF">AXE65_03610</name>
</gene>
<dbReference type="Proteomes" id="UP000072660">
    <property type="component" value="Unassembled WGS sequence"/>
</dbReference>
<organism evidence="3 4">
    <name type="scientific">Ventosimonas gracilis</name>
    <dbReference type="NCBI Taxonomy" id="1680762"/>
    <lineage>
        <taxon>Bacteria</taxon>
        <taxon>Pseudomonadati</taxon>
        <taxon>Pseudomonadota</taxon>
        <taxon>Gammaproteobacteria</taxon>
        <taxon>Pseudomonadales</taxon>
        <taxon>Ventosimonadaceae</taxon>
        <taxon>Ventosimonas</taxon>
    </lineage>
</organism>
<feature type="domain" description="EamA" evidence="2">
    <location>
        <begin position="6"/>
        <end position="135"/>
    </location>
</feature>
<evidence type="ECO:0000313" key="3">
    <source>
        <dbReference type="EMBL" id="KXU37292.1"/>
    </source>
</evidence>
<dbReference type="InterPro" id="IPR037185">
    <property type="entry name" value="EmrE-like"/>
</dbReference>
<feature type="domain" description="EamA" evidence="2">
    <location>
        <begin position="147"/>
        <end position="278"/>
    </location>
</feature>
<dbReference type="InterPro" id="IPR000620">
    <property type="entry name" value="EamA_dom"/>
</dbReference>
<feature type="transmembrane region" description="Helical" evidence="1">
    <location>
        <begin position="66"/>
        <end position="85"/>
    </location>
</feature>
<feature type="transmembrane region" description="Helical" evidence="1">
    <location>
        <begin position="7"/>
        <end position="26"/>
    </location>
</feature>
<evidence type="ECO:0000259" key="2">
    <source>
        <dbReference type="Pfam" id="PF00892"/>
    </source>
</evidence>
<keyword evidence="1" id="KW-1133">Transmembrane helix</keyword>
<keyword evidence="1" id="KW-0812">Transmembrane</keyword>
<sequence>MPPLRALFAIHLAAFLLGLVGLFGALSEATPLLITFGRALFAFICLWLFSHFRGKPSTALSKRQHGFLLLCGLLLALHWALFFYAVSIGGVAIAGLGFAAFPAFALLLESLLLRRRPGPLQWLALLLVSVGMLLVAPDFSLTNSSNIGLFWAALSALLFAVLSLLMRFNLEQIEPYRTTLSMTLVTWLCLLPFAAPLLPTLKAMNWLWLAVLGLLCTAFAHSLIASSLKRISASSVSVILALEAVYAIAAAWIFLHEQPSLSMLAGGSLIISASVLISRAGGTQKRRNS</sequence>
<protein>
    <recommendedName>
        <fullName evidence="2">EamA domain-containing protein</fullName>
    </recommendedName>
</protein>
<dbReference type="Gene3D" id="1.10.3730.20">
    <property type="match status" value="1"/>
</dbReference>
<feature type="transmembrane region" description="Helical" evidence="1">
    <location>
        <begin position="91"/>
        <end position="108"/>
    </location>
</feature>
<comment type="caution">
    <text evidence="3">The sequence shown here is derived from an EMBL/GenBank/DDBJ whole genome shotgun (WGS) entry which is preliminary data.</text>
</comment>
<feature type="transmembrane region" description="Helical" evidence="1">
    <location>
        <begin position="236"/>
        <end position="255"/>
    </location>
</feature>
<reference evidence="3 4" key="1">
    <citation type="submission" date="2016-02" db="EMBL/GenBank/DDBJ databases">
        <authorList>
            <person name="Wen L."/>
            <person name="He K."/>
            <person name="Yang H."/>
        </authorList>
    </citation>
    <scope>NUCLEOTIDE SEQUENCE [LARGE SCALE GENOMIC DNA]</scope>
    <source>
        <strain evidence="3 4">CV58</strain>
    </source>
</reference>
<feature type="transmembrane region" description="Helical" evidence="1">
    <location>
        <begin position="149"/>
        <end position="168"/>
    </location>
</feature>
<dbReference type="GO" id="GO:0016020">
    <property type="term" value="C:membrane"/>
    <property type="evidence" value="ECO:0007669"/>
    <property type="project" value="InterPro"/>
</dbReference>
<evidence type="ECO:0000256" key="1">
    <source>
        <dbReference type="SAM" id="Phobius"/>
    </source>
</evidence>
<feature type="transmembrane region" description="Helical" evidence="1">
    <location>
        <begin position="261"/>
        <end position="281"/>
    </location>
</feature>
<dbReference type="RefSeq" id="WP_068390899.1">
    <property type="nucleotide sequence ID" value="NZ_LSZO01000166.1"/>
</dbReference>
<keyword evidence="4" id="KW-1185">Reference proteome</keyword>